<keyword evidence="3 6" id="KW-0533">Nickel</keyword>
<feature type="binding site" evidence="6">
    <location>
        <position position="65"/>
    </location>
    <ligand>
        <name>Fe cation</name>
        <dbReference type="ChEBI" id="CHEBI:24875"/>
    </ligand>
</feature>
<dbReference type="InterPro" id="IPR018194">
    <property type="entry name" value="Ni-dep_hyd_lsu_Ni_BS"/>
</dbReference>
<sequence length="471" mass="52531">MTREITINPVTRIEGHGKITIYLADDGSVADAKFHVTQLRGFEKFAEGRPFHEMPSLMARICGICPVSHLIASAKACDALLGVRIPPTAAALRRVMNLAQIAQSHALSFFYLSAPDLLLGMDSDPNQRNLFGMLAANPQLARDGVTLRQTGQQIIEILGGKRIHPGWLVPGGVTEPLTAEKRDKIFAMLPNAIAITQQAIHWFKSVIPRFSDEISVFANFPTLHMGLVDRRGNLETYDGYLRIVDADGNIVEDRMTPEDYLDLIEEAVEPHSFLKSPYYKPRGYPEGMFRVGPLSRLLVADQISTPLANAELQEFRQIPERQSSFYYHLARLIEILYAWEEIQRILNTPDILSEHVRAYAEPNAFEGIGISEAPRGTLMHHYKIDKNGLITYVNLVIATGHNNLAMNAGVKQVAQRYVHGDRLSEGMLNRVEAVIRTFDPCLSCSTHAIGQMPLHIQLVAPNGEVLDEIAR</sequence>
<dbReference type="PROSITE" id="PS00508">
    <property type="entry name" value="NI_HGENASE_L_2"/>
    <property type="match status" value="1"/>
</dbReference>
<evidence type="ECO:0000256" key="5">
    <source>
        <dbReference type="ARBA" id="ARBA00023002"/>
    </source>
</evidence>
<protein>
    <submittedName>
        <fullName evidence="7">Ni/Fe hydrogenase subunit alpha</fullName>
    </submittedName>
</protein>
<dbReference type="SUPFAM" id="SSF56762">
    <property type="entry name" value="HydB/Nqo4-like"/>
    <property type="match status" value="1"/>
</dbReference>
<dbReference type="EMBL" id="PGTK01000011">
    <property type="protein sequence ID" value="PJF30380.1"/>
    <property type="molecule type" value="Genomic_DNA"/>
</dbReference>
<keyword evidence="4 6" id="KW-0479">Metal-binding</keyword>
<evidence type="ECO:0000313" key="7">
    <source>
        <dbReference type="EMBL" id="PJF30380.1"/>
    </source>
</evidence>
<evidence type="ECO:0000256" key="4">
    <source>
        <dbReference type="ARBA" id="ARBA00022723"/>
    </source>
</evidence>
<dbReference type="PANTHER" id="PTHR43600">
    <property type="entry name" value="COENZYME F420 HYDROGENASE, SUBUNIT ALPHA"/>
    <property type="match status" value="1"/>
</dbReference>
<evidence type="ECO:0000256" key="2">
    <source>
        <dbReference type="ARBA" id="ARBA00009292"/>
    </source>
</evidence>
<keyword evidence="6" id="KW-0408">Iron</keyword>
<feature type="binding site" evidence="6">
    <location>
        <position position="65"/>
    </location>
    <ligand>
        <name>Ni(2+)</name>
        <dbReference type="ChEBI" id="CHEBI:49786"/>
    </ligand>
</feature>
<feature type="binding site" evidence="6">
    <location>
        <position position="444"/>
    </location>
    <ligand>
        <name>Fe cation</name>
        <dbReference type="ChEBI" id="CHEBI:24875"/>
    </ligand>
</feature>
<dbReference type="AlphaFoldDB" id="A0A2M8NYK4"/>
<keyword evidence="5" id="KW-0560">Oxidoreductase</keyword>
<proteinExistence type="inferred from homology"/>
<feature type="binding site" evidence="6">
    <location>
        <position position="43"/>
    </location>
    <ligand>
        <name>Mg(2+)</name>
        <dbReference type="ChEBI" id="CHEBI:18420"/>
    </ligand>
</feature>
<dbReference type="Pfam" id="PF00374">
    <property type="entry name" value="NiFeSe_Hases"/>
    <property type="match status" value="2"/>
</dbReference>
<keyword evidence="6" id="KW-0460">Magnesium</keyword>
<name>A0A2M8NYK4_9CHLR</name>
<reference evidence="7 8" key="1">
    <citation type="submission" date="2017-11" db="EMBL/GenBank/DDBJ databases">
        <title>Evolution of Phototrophy in the Chloroflexi Phylum Driven by Horizontal Gene Transfer.</title>
        <authorList>
            <person name="Ward L.M."/>
            <person name="Hemp J."/>
            <person name="Shih P.M."/>
            <person name="Mcglynn S.E."/>
            <person name="Fischer W."/>
        </authorList>
    </citation>
    <scope>NUCLEOTIDE SEQUENCE [LARGE SCALE GENOMIC DNA]</scope>
    <source>
        <strain evidence="7">CP2_2F</strain>
    </source>
</reference>
<evidence type="ECO:0000256" key="1">
    <source>
        <dbReference type="ARBA" id="ARBA00001967"/>
    </source>
</evidence>
<dbReference type="InterPro" id="IPR029014">
    <property type="entry name" value="NiFe-Hase_large"/>
</dbReference>
<evidence type="ECO:0000256" key="6">
    <source>
        <dbReference type="PIRSR" id="PIRSR601501-1"/>
    </source>
</evidence>
<dbReference type="GO" id="GO:0016151">
    <property type="term" value="F:nickel cation binding"/>
    <property type="evidence" value="ECO:0007669"/>
    <property type="project" value="InterPro"/>
</dbReference>
<dbReference type="PANTHER" id="PTHR43600:SF2">
    <property type="entry name" value="F420-NON-REDUCING HYDROGENASE VHU SUBUNIT A"/>
    <property type="match status" value="1"/>
</dbReference>
<accession>A0A2M8NYK4</accession>
<evidence type="ECO:0000256" key="3">
    <source>
        <dbReference type="ARBA" id="ARBA00022596"/>
    </source>
</evidence>
<gene>
    <name evidence="7" type="ORF">CUN51_08055</name>
</gene>
<organism evidence="7 8">
    <name type="scientific">Candidatus Thermofonsia Clade 1 bacterium</name>
    <dbReference type="NCBI Taxonomy" id="2364210"/>
    <lineage>
        <taxon>Bacteria</taxon>
        <taxon>Bacillati</taxon>
        <taxon>Chloroflexota</taxon>
        <taxon>Candidatus Thermofontia</taxon>
        <taxon>Candidatus Thermofonsia Clade 1</taxon>
    </lineage>
</organism>
<comment type="cofactor">
    <cofactor evidence="6">
        <name>Fe cation</name>
        <dbReference type="ChEBI" id="CHEBI:24875"/>
    </cofactor>
</comment>
<comment type="caution">
    <text evidence="7">The sequence shown here is derived from an EMBL/GenBank/DDBJ whole genome shotgun (WGS) entry which is preliminary data.</text>
</comment>
<dbReference type="Gene3D" id="1.10.645.10">
    <property type="entry name" value="Cytochrome-c3 Hydrogenase, chain B"/>
    <property type="match status" value="1"/>
</dbReference>
<feature type="binding site" evidence="6">
    <location>
        <position position="441"/>
    </location>
    <ligand>
        <name>Ni(2+)</name>
        <dbReference type="ChEBI" id="CHEBI:49786"/>
    </ligand>
</feature>
<evidence type="ECO:0000313" key="8">
    <source>
        <dbReference type="Proteomes" id="UP000228921"/>
    </source>
</evidence>
<comment type="similarity">
    <text evidence="2">Belongs to the [NiFe]/[NiFeSe] hydrogenase large subunit family.</text>
</comment>
<feature type="binding site" evidence="6">
    <location>
        <position position="62"/>
    </location>
    <ligand>
        <name>Mg(2+)</name>
        <dbReference type="ChEBI" id="CHEBI:18420"/>
    </ligand>
</feature>
<feature type="binding site" evidence="6">
    <location>
        <position position="447"/>
    </location>
    <ligand>
        <name>Mg(2+)</name>
        <dbReference type="ChEBI" id="CHEBI:18420"/>
    </ligand>
</feature>
<comment type="cofactor">
    <cofactor evidence="1 6">
        <name>Ni(2+)</name>
        <dbReference type="ChEBI" id="CHEBI:49786"/>
    </cofactor>
</comment>
<dbReference type="InterPro" id="IPR001501">
    <property type="entry name" value="Ni-dep_hyd_lsu"/>
</dbReference>
<dbReference type="Proteomes" id="UP000228921">
    <property type="component" value="Unassembled WGS sequence"/>
</dbReference>
<feature type="binding site" evidence="6">
    <location>
        <position position="395"/>
    </location>
    <ligand>
        <name>Mg(2+)</name>
        <dbReference type="ChEBI" id="CHEBI:18420"/>
    </ligand>
</feature>
<dbReference type="GO" id="GO:0008901">
    <property type="term" value="F:ferredoxin hydrogenase activity"/>
    <property type="evidence" value="ECO:0007669"/>
    <property type="project" value="InterPro"/>
</dbReference>